<proteinExistence type="predicted"/>
<accession>A0A523USZ8</accession>
<organism evidence="3 4">
    <name type="scientific">candidate division TA06 bacterium</name>
    <dbReference type="NCBI Taxonomy" id="2250710"/>
    <lineage>
        <taxon>Bacteria</taxon>
        <taxon>Bacteria division TA06</taxon>
    </lineage>
</organism>
<dbReference type="EMBL" id="SOJN01000080">
    <property type="protein sequence ID" value="TET45519.1"/>
    <property type="molecule type" value="Genomic_DNA"/>
</dbReference>
<evidence type="ECO:0000259" key="2">
    <source>
        <dbReference type="Pfam" id="PF07693"/>
    </source>
</evidence>
<protein>
    <submittedName>
        <fullName evidence="3">NTPase KAP</fullName>
    </submittedName>
</protein>
<dbReference type="PANTHER" id="PTHR22674:SF6">
    <property type="entry name" value="NTPASE KAP FAMILY P-LOOP DOMAIN-CONTAINING PROTEIN 1"/>
    <property type="match status" value="1"/>
</dbReference>
<name>A0A523USZ8_UNCT6</name>
<feature type="region of interest" description="Disordered" evidence="1">
    <location>
        <begin position="1"/>
        <end position="20"/>
    </location>
</feature>
<sequence>MTEVSQGTLSADRPKEHPDDDNLGYAPFAKHLAESICRMAPTEGLVMAVYGPWGSGKSTLLNFVVHYLQQMSESEQPVVVRFNPWWFSGHEDLTRRFFVQLQAVLRSRGDIWDGIRVGIADFAELVSVIPTPYTAGAKLFARRVRPKERDVPEVKSRISGLLRNQKNRILVVMDDIDRLAAEEIRSLFRVIKSVADFPNVIYLLVFDRKVVVEALQPIQGMSGEAYLEKIVQVPFELPLPEKFSLVELLFERLDAVSAGTDEELFDRTRFANVYKKGIDHFINTPRDVVRLSNALTVSYAPVRGEVNPVDFVAVEALRVFCPFVYDIIRRNPEAFVGPSSDGISGGSLDDELKPFHESWLKKIAETDQESIKQLIMEVFPKLEAVWSNMHYGSDWESTWRKELRVCSADVFSVYFRLSVPETGISNLEMEILLAHTGDAEALGNTLVDLAGHKYPGGRTKARAFLNRLEDYTAEAIPPDHIPEIAKALFEVGDNLVAAEGERSSMFDLGVGINIGRVLRQLLRRLDEPARFKILREGMSNGGAISTIVDEVATLGQEHGKYGVKEPYQEEKRFVTEAHLKELENVAVEKIRQAASGETLLQAPALPRVLSMWKNWDAIDEVKSWVNGVIKDDSGLVILLERFLQKSFRQSVSDVAGTEHYRLDPKWFEHLFDPDEIIDRVRRLRDSAKLTERQRSAAAQFVEEYKMRQRGEDPDSPMAWRK</sequence>
<dbReference type="InterPro" id="IPR027417">
    <property type="entry name" value="P-loop_NTPase"/>
</dbReference>
<dbReference type="AlphaFoldDB" id="A0A523USZ8"/>
<dbReference type="Pfam" id="PF07693">
    <property type="entry name" value="KAP_NTPase"/>
    <property type="match status" value="1"/>
</dbReference>
<comment type="caution">
    <text evidence="3">The sequence shown here is derived from an EMBL/GenBank/DDBJ whole genome shotgun (WGS) entry which is preliminary data.</text>
</comment>
<evidence type="ECO:0000313" key="3">
    <source>
        <dbReference type="EMBL" id="TET45519.1"/>
    </source>
</evidence>
<dbReference type="PANTHER" id="PTHR22674">
    <property type="entry name" value="NTPASE, KAP FAMILY P-LOOP DOMAIN-CONTAINING 1"/>
    <property type="match status" value="1"/>
</dbReference>
<dbReference type="InterPro" id="IPR011646">
    <property type="entry name" value="KAP_P-loop"/>
</dbReference>
<feature type="domain" description="KAP NTPase" evidence="2">
    <location>
        <begin position="25"/>
        <end position="299"/>
    </location>
</feature>
<evidence type="ECO:0000313" key="4">
    <source>
        <dbReference type="Proteomes" id="UP000315525"/>
    </source>
</evidence>
<dbReference type="Proteomes" id="UP000315525">
    <property type="component" value="Unassembled WGS sequence"/>
</dbReference>
<gene>
    <name evidence="3" type="ORF">E3J62_07100</name>
</gene>
<reference evidence="3 4" key="1">
    <citation type="submission" date="2019-03" db="EMBL/GenBank/DDBJ databases">
        <title>Metabolic potential of uncultured bacteria and archaea associated with petroleum seepage in deep-sea sediments.</title>
        <authorList>
            <person name="Dong X."/>
            <person name="Hubert C."/>
        </authorList>
    </citation>
    <scope>NUCLEOTIDE SEQUENCE [LARGE SCALE GENOMIC DNA]</scope>
    <source>
        <strain evidence="3">E44_bin18</strain>
    </source>
</reference>
<dbReference type="Gene3D" id="3.40.50.300">
    <property type="entry name" value="P-loop containing nucleotide triphosphate hydrolases"/>
    <property type="match status" value="1"/>
</dbReference>
<evidence type="ECO:0000256" key="1">
    <source>
        <dbReference type="SAM" id="MobiDB-lite"/>
    </source>
</evidence>
<dbReference type="InterPro" id="IPR052754">
    <property type="entry name" value="NTPase_KAP_P-loop"/>
</dbReference>
<dbReference type="SUPFAM" id="SSF52540">
    <property type="entry name" value="P-loop containing nucleoside triphosphate hydrolases"/>
    <property type="match status" value="1"/>
</dbReference>